<protein>
    <submittedName>
        <fullName evidence="2">Piwi-like protein 1</fullName>
    </submittedName>
</protein>
<gene>
    <name evidence="2" type="ORF">B4U80_09088</name>
</gene>
<feature type="domain" description="Piwi" evidence="1">
    <location>
        <begin position="193"/>
        <end position="308"/>
    </location>
</feature>
<dbReference type="GO" id="GO:0003676">
    <property type="term" value="F:nucleic acid binding"/>
    <property type="evidence" value="ECO:0007669"/>
    <property type="project" value="InterPro"/>
</dbReference>
<dbReference type="AlphaFoldDB" id="A0A443RW63"/>
<dbReference type="PROSITE" id="PS50822">
    <property type="entry name" value="PIWI"/>
    <property type="match status" value="1"/>
</dbReference>
<name>A0A443RW63_9ACAR</name>
<dbReference type="OrthoDB" id="445936at2759"/>
<dbReference type="Pfam" id="PF02171">
    <property type="entry name" value="Piwi"/>
    <property type="match status" value="1"/>
</dbReference>
<dbReference type="EMBL" id="NCKV01027726">
    <property type="protein sequence ID" value="RWS19309.1"/>
    <property type="molecule type" value="Genomic_DNA"/>
</dbReference>
<dbReference type="InterPro" id="IPR036085">
    <property type="entry name" value="PAZ_dom_sf"/>
</dbReference>
<dbReference type="Gene3D" id="3.30.420.10">
    <property type="entry name" value="Ribonuclease H-like superfamily/Ribonuclease H"/>
    <property type="match status" value="1"/>
</dbReference>
<dbReference type="PANTHER" id="PTHR22891">
    <property type="entry name" value="EUKARYOTIC TRANSLATION INITIATION FACTOR 2C"/>
    <property type="match status" value="1"/>
</dbReference>
<dbReference type="Gene3D" id="3.40.50.2300">
    <property type="match status" value="1"/>
</dbReference>
<dbReference type="Proteomes" id="UP000288716">
    <property type="component" value="Unassembled WGS sequence"/>
</dbReference>
<keyword evidence="3" id="KW-1185">Reference proteome</keyword>
<organism evidence="2 3">
    <name type="scientific">Leptotrombidium deliense</name>
    <dbReference type="NCBI Taxonomy" id="299467"/>
    <lineage>
        <taxon>Eukaryota</taxon>
        <taxon>Metazoa</taxon>
        <taxon>Ecdysozoa</taxon>
        <taxon>Arthropoda</taxon>
        <taxon>Chelicerata</taxon>
        <taxon>Arachnida</taxon>
        <taxon>Acari</taxon>
        <taxon>Acariformes</taxon>
        <taxon>Trombidiformes</taxon>
        <taxon>Prostigmata</taxon>
        <taxon>Anystina</taxon>
        <taxon>Parasitengona</taxon>
        <taxon>Trombiculoidea</taxon>
        <taxon>Trombiculidae</taxon>
        <taxon>Leptotrombidium</taxon>
    </lineage>
</organism>
<accession>A0A443RW63</accession>
<evidence type="ECO:0000313" key="2">
    <source>
        <dbReference type="EMBL" id="RWS19309.1"/>
    </source>
</evidence>
<dbReference type="InterPro" id="IPR012337">
    <property type="entry name" value="RNaseH-like_sf"/>
</dbReference>
<dbReference type="Gene3D" id="2.170.260.10">
    <property type="entry name" value="paz domain"/>
    <property type="match status" value="1"/>
</dbReference>
<dbReference type="SUPFAM" id="SSF101690">
    <property type="entry name" value="PAZ domain"/>
    <property type="match status" value="1"/>
</dbReference>
<dbReference type="SUPFAM" id="SSF53098">
    <property type="entry name" value="Ribonuclease H-like"/>
    <property type="match status" value="1"/>
</dbReference>
<evidence type="ECO:0000313" key="3">
    <source>
        <dbReference type="Proteomes" id="UP000288716"/>
    </source>
</evidence>
<evidence type="ECO:0000259" key="1">
    <source>
        <dbReference type="PROSITE" id="PS50822"/>
    </source>
</evidence>
<comment type="caution">
    <text evidence="2">The sequence shown here is derived from an EMBL/GenBank/DDBJ whole genome shotgun (WGS) entry which is preliminary data.</text>
</comment>
<proteinExistence type="predicted"/>
<reference evidence="2 3" key="1">
    <citation type="journal article" date="2018" name="Gigascience">
        <title>Genomes of trombidid mites reveal novel predicted allergens and laterally-transferred genes associated with secondary metabolism.</title>
        <authorList>
            <person name="Dong X."/>
            <person name="Chaisiri K."/>
            <person name="Xia D."/>
            <person name="Armstrong S.D."/>
            <person name="Fang Y."/>
            <person name="Donnelly M.J."/>
            <person name="Kadowaki T."/>
            <person name="McGarry J.W."/>
            <person name="Darby A.C."/>
            <person name="Makepeace B.L."/>
        </authorList>
    </citation>
    <scope>NUCLEOTIDE SEQUENCE [LARGE SCALE GENOMIC DNA]</scope>
    <source>
        <strain evidence="2">UoL-UT</strain>
    </source>
</reference>
<feature type="non-terminal residue" evidence="2">
    <location>
        <position position="308"/>
    </location>
</feature>
<dbReference type="STRING" id="299467.A0A443RW63"/>
<feature type="non-terminal residue" evidence="2">
    <location>
        <position position="1"/>
    </location>
</feature>
<sequence length="308" mass="35100">QPLIQCLPNERQRRSGITQPILLVPELCILTGLSETLRNDMRVRQQMSTATRLPPTSRVQKLRAFMRRLKQNPNVQQEMTAWNLNFENDLVHLQARILDPEKLNTTIDFKQETGDFSKEIRGQKMPVPVSFDMWGIIVSRRDEQFVHDFLENLRRVCHPIGVTLNNPRISTLDNDTTASFVNACKSIPSHAKMMVIIVPNSNKDRYDAIKKVFCIENPIPSQVVVSRTLSKKHMLMSVCTKIGIQMAVKIGAEPWMLNIPPKSLMVVGYDTYHDSTRGGQSVGGFVCSLNTNLTSFYSRTSYHGNREE</sequence>
<dbReference type="VEuPathDB" id="VectorBase:LDEU012731"/>
<dbReference type="InterPro" id="IPR003165">
    <property type="entry name" value="Piwi"/>
</dbReference>
<dbReference type="InterPro" id="IPR036397">
    <property type="entry name" value="RNaseH_sf"/>
</dbReference>